<dbReference type="EMBL" id="MCFA01000021">
    <property type="protein sequence ID" value="ORY15962.1"/>
    <property type="molecule type" value="Genomic_DNA"/>
</dbReference>
<comment type="caution">
    <text evidence="2">The sequence shown here is derived from an EMBL/GenBank/DDBJ whole genome shotgun (WGS) entry which is preliminary data.</text>
</comment>
<name>A0A1Y2A0D0_9PLEO</name>
<accession>A0A1Y2A0D0</accession>
<feature type="transmembrane region" description="Helical" evidence="1">
    <location>
        <begin position="311"/>
        <end position="331"/>
    </location>
</feature>
<organism evidence="2 3">
    <name type="scientific">Clohesyomyces aquaticus</name>
    <dbReference type="NCBI Taxonomy" id="1231657"/>
    <lineage>
        <taxon>Eukaryota</taxon>
        <taxon>Fungi</taxon>
        <taxon>Dikarya</taxon>
        <taxon>Ascomycota</taxon>
        <taxon>Pezizomycotina</taxon>
        <taxon>Dothideomycetes</taxon>
        <taxon>Pleosporomycetidae</taxon>
        <taxon>Pleosporales</taxon>
        <taxon>Lindgomycetaceae</taxon>
        <taxon>Clohesyomyces</taxon>
    </lineage>
</organism>
<evidence type="ECO:0000256" key="1">
    <source>
        <dbReference type="SAM" id="Phobius"/>
    </source>
</evidence>
<feature type="transmembrane region" description="Helical" evidence="1">
    <location>
        <begin position="343"/>
        <end position="362"/>
    </location>
</feature>
<feature type="transmembrane region" description="Helical" evidence="1">
    <location>
        <begin position="275"/>
        <end position="299"/>
    </location>
</feature>
<evidence type="ECO:0000313" key="2">
    <source>
        <dbReference type="EMBL" id="ORY15962.1"/>
    </source>
</evidence>
<dbReference type="AlphaFoldDB" id="A0A1Y2A0D0"/>
<evidence type="ECO:0000313" key="3">
    <source>
        <dbReference type="Proteomes" id="UP000193144"/>
    </source>
</evidence>
<keyword evidence="1" id="KW-0472">Membrane</keyword>
<reference evidence="2 3" key="1">
    <citation type="submission" date="2016-07" db="EMBL/GenBank/DDBJ databases">
        <title>Pervasive Adenine N6-methylation of Active Genes in Fungi.</title>
        <authorList>
            <consortium name="DOE Joint Genome Institute"/>
            <person name="Mondo S.J."/>
            <person name="Dannebaum R.O."/>
            <person name="Kuo R.C."/>
            <person name="Labutti K."/>
            <person name="Haridas S."/>
            <person name="Kuo A."/>
            <person name="Salamov A."/>
            <person name="Ahrendt S.R."/>
            <person name="Lipzen A."/>
            <person name="Sullivan W."/>
            <person name="Andreopoulos W.B."/>
            <person name="Clum A."/>
            <person name="Lindquist E."/>
            <person name="Daum C."/>
            <person name="Ramamoorthy G.K."/>
            <person name="Gryganskyi A."/>
            <person name="Culley D."/>
            <person name="Magnuson J.K."/>
            <person name="James T.Y."/>
            <person name="O'Malley M.A."/>
            <person name="Stajich J.E."/>
            <person name="Spatafora J.W."/>
            <person name="Visel A."/>
            <person name="Grigoriev I.V."/>
        </authorList>
    </citation>
    <scope>NUCLEOTIDE SEQUENCE [LARGE SCALE GENOMIC DNA]</scope>
    <source>
        <strain evidence="2 3">CBS 115471</strain>
    </source>
</reference>
<proteinExistence type="predicted"/>
<sequence length="390" mass="43967">MEDHASSSAHDAKSNRRQLRKRLDATAYSMPGQKDPTFAISDQYGPSIEPELVPLARALFSLDLQLFLRVHAVNRKCTSSTDETRKAEAVRRVGDFMELKRQWRDIDSGQRQFRQSYVQDNSFVPVWVEGLRIVKETLRSINFSGKQDQKQREYMKILASYETLAGKLHDEMIDLARQGLLDKEVLFSIQERWIRLDEILDWYYDLLNGQIGEGVHPMSRAAPQWSEVRSLVRVHEGKITSDDEGTQVEAASRLKKATQSESTAKTFVSKRDGAIILWSTFFGCAVTSTALFALGYAHSPHLQGSTHDADFWFLIQTTTMQLLGLGASALLGWNSGDIPKWRWALPTGIAGACSITAIPIYLVVPTEWSTFLSLVAGGTQSFLLLQQFLF</sequence>
<gene>
    <name evidence="2" type="ORF">BCR34DRAFT_143714</name>
</gene>
<protein>
    <submittedName>
        <fullName evidence="2">Uncharacterized protein</fullName>
    </submittedName>
</protein>
<dbReference type="OrthoDB" id="3560543at2759"/>
<dbReference type="Proteomes" id="UP000193144">
    <property type="component" value="Unassembled WGS sequence"/>
</dbReference>
<keyword evidence="3" id="KW-1185">Reference proteome</keyword>
<keyword evidence="1" id="KW-1133">Transmembrane helix</keyword>
<keyword evidence="1" id="KW-0812">Transmembrane</keyword>